<comment type="caution">
    <text evidence="3">The sequence shown here is derived from an EMBL/GenBank/DDBJ whole genome shotgun (WGS) entry which is preliminary data.</text>
</comment>
<feature type="transmembrane region" description="Helical" evidence="1">
    <location>
        <begin position="7"/>
        <end position="31"/>
    </location>
</feature>
<dbReference type="InterPro" id="IPR011453">
    <property type="entry name" value="DUF1559"/>
</dbReference>
<dbReference type="Gene3D" id="3.30.700.10">
    <property type="entry name" value="Glycoprotein, Type 4 Pilin"/>
    <property type="match status" value="1"/>
</dbReference>
<dbReference type="InterPro" id="IPR012902">
    <property type="entry name" value="N_methyl_site"/>
</dbReference>
<gene>
    <name evidence="3" type="ORF">J8F10_30505</name>
</gene>
<organism evidence="3 4">
    <name type="scientific">Gemmata palustris</name>
    <dbReference type="NCBI Taxonomy" id="2822762"/>
    <lineage>
        <taxon>Bacteria</taxon>
        <taxon>Pseudomonadati</taxon>
        <taxon>Planctomycetota</taxon>
        <taxon>Planctomycetia</taxon>
        <taxon>Gemmatales</taxon>
        <taxon>Gemmataceae</taxon>
        <taxon>Gemmata</taxon>
    </lineage>
</organism>
<dbReference type="PANTHER" id="PTHR30093:SF2">
    <property type="entry name" value="TYPE II SECRETION SYSTEM PROTEIN H"/>
    <property type="match status" value="1"/>
</dbReference>
<dbReference type="EMBL" id="JAGKQQ010000001">
    <property type="protein sequence ID" value="MBP3959598.1"/>
    <property type="molecule type" value="Genomic_DNA"/>
</dbReference>
<evidence type="ECO:0000256" key="1">
    <source>
        <dbReference type="SAM" id="Phobius"/>
    </source>
</evidence>
<dbReference type="RefSeq" id="WP_210660308.1">
    <property type="nucleotide sequence ID" value="NZ_JAGKQQ010000001.1"/>
</dbReference>
<keyword evidence="1" id="KW-0472">Membrane</keyword>
<dbReference type="PANTHER" id="PTHR30093">
    <property type="entry name" value="GENERAL SECRETION PATHWAY PROTEIN G"/>
    <property type="match status" value="1"/>
</dbReference>
<evidence type="ECO:0000259" key="2">
    <source>
        <dbReference type="Pfam" id="PF07596"/>
    </source>
</evidence>
<dbReference type="InterPro" id="IPR045584">
    <property type="entry name" value="Pilin-like"/>
</dbReference>
<reference evidence="3 4" key="1">
    <citation type="submission" date="2021-04" db="EMBL/GenBank/DDBJ databases">
        <authorList>
            <person name="Ivanova A."/>
        </authorList>
    </citation>
    <scope>NUCLEOTIDE SEQUENCE [LARGE SCALE GENOMIC DNA]</scope>
    <source>
        <strain evidence="3 4">G18</strain>
    </source>
</reference>
<name>A0ABS5C116_9BACT</name>
<dbReference type="SUPFAM" id="SSF54523">
    <property type="entry name" value="Pili subunits"/>
    <property type="match status" value="1"/>
</dbReference>
<dbReference type="NCBIfam" id="TIGR02532">
    <property type="entry name" value="IV_pilin_GFxxxE"/>
    <property type="match status" value="1"/>
</dbReference>
<keyword evidence="1" id="KW-0812">Transmembrane</keyword>
<accession>A0ABS5C116</accession>
<protein>
    <submittedName>
        <fullName evidence="3">DUF1559 domain-containing protein</fullName>
    </submittedName>
</protein>
<keyword evidence="1" id="KW-1133">Transmembrane helix</keyword>
<dbReference type="Proteomes" id="UP000676565">
    <property type="component" value="Unassembled WGS sequence"/>
</dbReference>
<evidence type="ECO:0000313" key="3">
    <source>
        <dbReference type="EMBL" id="MBP3959598.1"/>
    </source>
</evidence>
<sequence>MRARGRAFTLIELLVVIAIIAILIGLLLPAVQKVREAAARMKCSNNLKQIGLGLHNYESANQKFPMGQRGPSVASANWRVEMFPYMEQDNLYKQLNVNDVYKSAVLQNLVLPIWKCPSASAPDTQPAAWVTWWTNNNHQVAGYIGIMGAYPDPTGRSNVVLASNYGGWWAANGMLVAGEQSRIADCVDGTSNTIIVAEQSGFVGANDIRNGYFTPWGSTTLSAPLRSQTAGADCWGMGLTCVAYANNSQTTAAGSDTSYKGNSILNSNHTAGINTLRTDGSVRFVTNGIDFATFQKQCVRDDGLVTNDP</sequence>
<feature type="domain" description="DUF1559" evidence="2">
    <location>
        <begin position="32"/>
        <end position="291"/>
    </location>
</feature>
<proteinExistence type="predicted"/>
<dbReference type="Pfam" id="PF07963">
    <property type="entry name" value="N_methyl"/>
    <property type="match status" value="1"/>
</dbReference>
<evidence type="ECO:0000313" key="4">
    <source>
        <dbReference type="Proteomes" id="UP000676565"/>
    </source>
</evidence>
<keyword evidence="4" id="KW-1185">Reference proteome</keyword>
<dbReference type="Pfam" id="PF07596">
    <property type="entry name" value="SBP_bac_10"/>
    <property type="match status" value="1"/>
</dbReference>